<protein>
    <submittedName>
        <fullName evidence="3">Uncharacterized protein</fullName>
    </submittedName>
</protein>
<gene>
    <name evidence="3" type="ORF">M427DRAFT_476539</name>
</gene>
<keyword evidence="2" id="KW-1133">Transmembrane helix</keyword>
<organism evidence="3 4">
    <name type="scientific">Gonapodya prolifera (strain JEL478)</name>
    <name type="common">Monoblepharis prolifera</name>
    <dbReference type="NCBI Taxonomy" id="1344416"/>
    <lineage>
        <taxon>Eukaryota</taxon>
        <taxon>Fungi</taxon>
        <taxon>Fungi incertae sedis</taxon>
        <taxon>Chytridiomycota</taxon>
        <taxon>Chytridiomycota incertae sedis</taxon>
        <taxon>Monoblepharidomycetes</taxon>
        <taxon>Monoblepharidales</taxon>
        <taxon>Gonapodyaceae</taxon>
        <taxon>Gonapodya</taxon>
    </lineage>
</organism>
<dbReference type="Proteomes" id="UP000070544">
    <property type="component" value="Unassembled WGS sequence"/>
</dbReference>
<feature type="transmembrane region" description="Helical" evidence="2">
    <location>
        <begin position="35"/>
        <end position="62"/>
    </location>
</feature>
<keyword evidence="2" id="KW-0812">Transmembrane</keyword>
<feature type="region of interest" description="Disordered" evidence="1">
    <location>
        <begin position="84"/>
        <end position="145"/>
    </location>
</feature>
<proteinExistence type="predicted"/>
<evidence type="ECO:0000256" key="2">
    <source>
        <dbReference type="SAM" id="Phobius"/>
    </source>
</evidence>
<keyword evidence="2" id="KW-0472">Membrane</keyword>
<evidence type="ECO:0000313" key="3">
    <source>
        <dbReference type="EMBL" id="KXS10443.1"/>
    </source>
</evidence>
<reference evidence="3 4" key="1">
    <citation type="journal article" date="2015" name="Genome Biol. Evol.">
        <title>Phylogenomic analyses indicate that early fungi evolved digesting cell walls of algal ancestors of land plants.</title>
        <authorList>
            <person name="Chang Y."/>
            <person name="Wang S."/>
            <person name="Sekimoto S."/>
            <person name="Aerts A.L."/>
            <person name="Choi C."/>
            <person name="Clum A."/>
            <person name="LaButti K.M."/>
            <person name="Lindquist E.A."/>
            <person name="Yee Ngan C."/>
            <person name="Ohm R.A."/>
            <person name="Salamov A.A."/>
            <person name="Grigoriev I.V."/>
            <person name="Spatafora J.W."/>
            <person name="Berbee M.L."/>
        </authorList>
    </citation>
    <scope>NUCLEOTIDE SEQUENCE [LARGE SCALE GENOMIC DNA]</scope>
    <source>
        <strain evidence="3 4">JEL478</strain>
    </source>
</reference>
<dbReference type="AlphaFoldDB" id="A0A139A258"/>
<evidence type="ECO:0000313" key="4">
    <source>
        <dbReference type="Proteomes" id="UP000070544"/>
    </source>
</evidence>
<feature type="compositionally biased region" description="Basic residues" evidence="1">
    <location>
        <begin position="115"/>
        <end position="138"/>
    </location>
</feature>
<name>A0A139A258_GONPJ</name>
<sequence length="145" mass="15806">MSAYEVACHTGDFVSEVVFLVAGALNTACRTIVPIAVFVIYSVIYLIDLFLVCAVLVCTGVVPDAKSPPPTAPGVTVSGCRTAIRRPRDGDGSAELCGDRNGHTDRRLTHPGSVRCRRSSWRPKASSRRRNQSLRRSRPSYSRQS</sequence>
<evidence type="ECO:0000256" key="1">
    <source>
        <dbReference type="SAM" id="MobiDB-lite"/>
    </source>
</evidence>
<keyword evidence="4" id="KW-1185">Reference proteome</keyword>
<dbReference type="EMBL" id="KQ965821">
    <property type="protein sequence ID" value="KXS10443.1"/>
    <property type="molecule type" value="Genomic_DNA"/>
</dbReference>
<accession>A0A139A258</accession>
<feature type="compositionally biased region" description="Basic and acidic residues" evidence="1">
    <location>
        <begin position="86"/>
        <end position="108"/>
    </location>
</feature>